<feature type="region of interest" description="Disordered" evidence="1">
    <location>
        <begin position="102"/>
        <end position="151"/>
    </location>
</feature>
<proteinExistence type="predicted"/>
<sequence>QESISEPETSEPVSKDYGIISPVVGTFQGYKEDYGIVDETKESEKLGRFIRPLTRFRKLQRRKKQAPLDPEKVSRPNVVLQVATVINNICLNNTCINGTCCTSTESTRKTQSTSQTKSTRKTQSTSQTTSTRKIQSTSQTTRTRKTQSTSQ</sequence>
<dbReference type="EMBL" id="CAXIEN010000011">
    <property type="protein sequence ID" value="CAL1264038.1"/>
    <property type="molecule type" value="Genomic_DNA"/>
</dbReference>
<keyword evidence="3" id="KW-1185">Reference proteome</keyword>
<name>A0AAV1YYG4_9ARAC</name>
<evidence type="ECO:0000313" key="3">
    <source>
        <dbReference type="Proteomes" id="UP001497382"/>
    </source>
</evidence>
<gene>
    <name evidence="2" type="ORF">LARSCL_LOCUS1821</name>
</gene>
<evidence type="ECO:0000313" key="2">
    <source>
        <dbReference type="EMBL" id="CAL1264038.1"/>
    </source>
</evidence>
<feature type="non-terminal residue" evidence="2">
    <location>
        <position position="151"/>
    </location>
</feature>
<evidence type="ECO:0000256" key="1">
    <source>
        <dbReference type="SAM" id="MobiDB-lite"/>
    </source>
</evidence>
<protein>
    <submittedName>
        <fullName evidence="2">Uncharacterized protein</fullName>
    </submittedName>
</protein>
<dbReference type="AlphaFoldDB" id="A0AAV1YYG4"/>
<comment type="caution">
    <text evidence="2">The sequence shown here is derived from an EMBL/GenBank/DDBJ whole genome shotgun (WGS) entry which is preliminary data.</text>
</comment>
<accession>A0AAV1YYG4</accession>
<feature type="non-terminal residue" evidence="2">
    <location>
        <position position="1"/>
    </location>
</feature>
<dbReference type="Proteomes" id="UP001497382">
    <property type="component" value="Unassembled WGS sequence"/>
</dbReference>
<reference evidence="2 3" key="1">
    <citation type="submission" date="2024-04" db="EMBL/GenBank/DDBJ databases">
        <authorList>
            <person name="Rising A."/>
            <person name="Reimegard J."/>
            <person name="Sonavane S."/>
            <person name="Akerstrom W."/>
            <person name="Nylinder S."/>
            <person name="Hedman E."/>
            <person name="Kallberg Y."/>
        </authorList>
    </citation>
    <scope>NUCLEOTIDE SEQUENCE [LARGE SCALE GENOMIC DNA]</scope>
</reference>
<organism evidence="2 3">
    <name type="scientific">Larinioides sclopetarius</name>
    <dbReference type="NCBI Taxonomy" id="280406"/>
    <lineage>
        <taxon>Eukaryota</taxon>
        <taxon>Metazoa</taxon>
        <taxon>Ecdysozoa</taxon>
        <taxon>Arthropoda</taxon>
        <taxon>Chelicerata</taxon>
        <taxon>Arachnida</taxon>
        <taxon>Araneae</taxon>
        <taxon>Araneomorphae</taxon>
        <taxon>Entelegynae</taxon>
        <taxon>Araneoidea</taxon>
        <taxon>Araneidae</taxon>
        <taxon>Larinioides</taxon>
    </lineage>
</organism>